<evidence type="ECO:0000313" key="8">
    <source>
        <dbReference type="EMBL" id="MDT2731983.1"/>
    </source>
</evidence>
<evidence type="ECO:0000256" key="1">
    <source>
        <dbReference type="ARBA" id="ARBA00022670"/>
    </source>
</evidence>
<keyword evidence="3" id="KW-0378">Hydrolase</keyword>
<feature type="compositionally biased region" description="Basic and acidic residues" evidence="5">
    <location>
        <begin position="80"/>
        <end position="92"/>
    </location>
</feature>
<keyword evidence="4" id="KW-0862">Zinc</keyword>
<comment type="caution">
    <text evidence="8">The sequence shown here is derived from an EMBL/GenBank/DDBJ whole genome shotgun (WGS) entry which is preliminary data.</text>
</comment>
<proteinExistence type="predicted"/>
<keyword evidence="6" id="KW-0812">Transmembrane</keyword>
<dbReference type="GO" id="GO:0004222">
    <property type="term" value="F:metalloendopeptidase activity"/>
    <property type="evidence" value="ECO:0007669"/>
    <property type="project" value="InterPro"/>
</dbReference>
<feature type="region of interest" description="Disordered" evidence="5">
    <location>
        <begin position="74"/>
        <end position="93"/>
    </location>
</feature>
<accession>A0AAE4L401</accession>
<keyword evidence="2" id="KW-0479">Metal-binding</keyword>
<reference evidence="8" key="1">
    <citation type="submission" date="2023-03" db="EMBL/GenBank/DDBJ databases">
        <authorList>
            <person name="Shen W."/>
            <person name="Cai J."/>
        </authorList>
    </citation>
    <scope>NUCLEOTIDE SEQUENCE</scope>
    <source>
        <strain evidence="8">P82-2</strain>
    </source>
</reference>
<evidence type="ECO:0000256" key="4">
    <source>
        <dbReference type="ARBA" id="ARBA00022833"/>
    </source>
</evidence>
<evidence type="ECO:0000313" key="9">
    <source>
        <dbReference type="Proteomes" id="UP001180515"/>
    </source>
</evidence>
<name>A0AAE4L401_9STRE</name>
<dbReference type="CDD" id="cd04268">
    <property type="entry name" value="ZnMc_MMP_like"/>
    <property type="match status" value="1"/>
</dbReference>
<sequence length="240" mass="27131">MKKFLKIILWLPMKLIEWLFRIIWGFVQTILLLAIIFFGLIYYSNHSDSPLANQIANVTNQIVTIFNTISNSQKSSSESQHQDNDHIKDTENSKWSSNKASVYINATNPVFINAYHAAINNWNNTGAFTFTLTMNQKKANIIADQMNDSKVIAAGLAKVESQTLNHQLSSAKVYLNSYFLMDQSYGYQADRIVHTAEHELGHAIGLNHKDTENSVMQSSGSFFGIEQTDINQVSELYQGN</sequence>
<protein>
    <submittedName>
        <fullName evidence="8">M57 family metalloprotease</fullName>
    </submittedName>
</protein>
<dbReference type="Gene3D" id="3.40.390.10">
    <property type="entry name" value="Collagenase (Catalytic Domain)"/>
    <property type="match status" value="1"/>
</dbReference>
<keyword evidence="6" id="KW-0472">Membrane</keyword>
<dbReference type="InterPro" id="IPR024079">
    <property type="entry name" value="MetalloPept_cat_dom_sf"/>
</dbReference>
<feature type="transmembrane region" description="Helical" evidence="6">
    <location>
        <begin position="21"/>
        <end position="43"/>
    </location>
</feature>
<evidence type="ECO:0000256" key="6">
    <source>
        <dbReference type="SAM" id="Phobius"/>
    </source>
</evidence>
<dbReference type="SUPFAM" id="SSF55486">
    <property type="entry name" value="Metalloproteases ('zincins'), catalytic domain"/>
    <property type="match status" value="1"/>
</dbReference>
<dbReference type="EMBL" id="JARQAG010000009">
    <property type="protein sequence ID" value="MDT2731983.1"/>
    <property type="molecule type" value="Genomic_DNA"/>
</dbReference>
<evidence type="ECO:0000256" key="5">
    <source>
        <dbReference type="SAM" id="MobiDB-lite"/>
    </source>
</evidence>
<dbReference type="RefSeq" id="WP_071520001.1">
    <property type="nucleotide sequence ID" value="NZ_JARQAG010000009.1"/>
</dbReference>
<dbReference type="InterPro" id="IPR001818">
    <property type="entry name" value="Pept_M10_metallopeptidase"/>
</dbReference>
<feature type="domain" description="Peptidase M10 metallopeptidase" evidence="7">
    <location>
        <begin position="113"/>
        <end position="237"/>
    </location>
</feature>
<keyword evidence="1" id="KW-0645">Protease</keyword>
<evidence type="ECO:0000259" key="7">
    <source>
        <dbReference type="Pfam" id="PF00413"/>
    </source>
</evidence>
<dbReference type="GO" id="GO:0008270">
    <property type="term" value="F:zinc ion binding"/>
    <property type="evidence" value="ECO:0007669"/>
    <property type="project" value="InterPro"/>
</dbReference>
<dbReference type="AlphaFoldDB" id="A0AAE4L401"/>
<gene>
    <name evidence="8" type="ORF">P7G31_06955</name>
</gene>
<dbReference type="Pfam" id="PF00413">
    <property type="entry name" value="Peptidase_M10"/>
    <property type="match status" value="1"/>
</dbReference>
<dbReference type="GO" id="GO:0031012">
    <property type="term" value="C:extracellular matrix"/>
    <property type="evidence" value="ECO:0007669"/>
    <property type="project" value="InterPro"/>
</dbReference>
<organism evidence="8 9">
    <name type="scientific">Streptococcus parauberis</name>
    <dbReference type="NCBI Taxonomy" id="1348"/>
    <lineage>
        <taxon>Bacteria</taxon>
        <taxon>Bacillati</taxon>
        <taxon>Bacillota</taxon>
        <taxon>Bacilli</taxon>
        <taxon>Lactobacillales</taxon>
        <taxon>Streptococcaceae</taxon>
        <taxon>Streptococcus</taxon>
    </lineage>
</organism>
<keyword evidence="6" id="KW-1133">Transmembrane helix</keyword>
<keyword evidence="8" id="KW-0482">Metalloprotease</keyword>
<evidence type="ECO:0000256" key="2">
    <source>
        <dbReference type="ARBA" id="ARBA00022723"/>
    </source>
</evidence>
<dbReference type="Proteomes" id="UP001180515">
    <property type="component" value="Unassembled WGS sequence"/>
</dbReference>
<dbReference type="GO" id="GO:0006508">
    <property type="term" value="P:proteolysis"/>
    <property type="evidence" value="ECO:0007669"/>
    <property type="project" value="UniProtKB-KW"/>
</dbReference>
<evidence type="ECO:0000256" key="3">
    <source>
        <dbReference type="ARBA" id="ARBA00022801"/>
    </source>
</evidence>